<feature type="binding site" evidence="8">
    <location>
        <position position="243"/>
    </location>
    <ligand>
        <name>L-glutamine</name>
        <dbReference type="ChEBI" id="CHEBI:58359"/>
    </ligand>
</feature>
<name>A0ABW9KJC8_9BACT</name>
<comment type="subunit">
    <text evidence="8">Composed of two chains; the small (or glutamine) chain promotes the hydrolysis of glutamine to ammonia, which is used by the large (or ammonia) chain to synthesize carbamoyl phosphate. Tetramer of heterodimers (alpha,beta)4.</text>
</comment>
<dbReference type="InterPro" id="IPR017926">
    <property type="entry name" value="GATASE"/>
</dbReference>
<comment type="similarity">
    <text evidence="2 8">Belongs to the CarA family.</text>
</comment>
<evidence type="ECO:0000256" key="3">
    <source>
        <dbReference type="ARBA" id="ARBA00022598"/>
    </source>
</evidence>
<comment type="pathway">
    <text evidence="8">Pyrimidine metabolism; UMP biosynthesis via de novo pathway; (S)-dihydroorotate from bicarbonate: step 1/3.</text>
</comment>
<proteinExistence type="inferred from homology"/>
<keyword evidence="11" id="KW-1185">Reference proteome</keyword>
<dbReference type="Pfam" id="PF00988">
    <property type="entry name" value="CPSase_sm_chain"/>
    <property type="match status" value="1"/>
</dbReference>
<dbReference type="InterPro" id="IPR036480">
    <property type="entry name" value="CarbP_synth_ssu_N_sf"/>
</dbReference>
<feature type="domain" description="Carbamoyl-phosphate synthase small subunit N-terminal" evidence="9">
    <location>
        <begin position="1"/>
        <end position="131"/>
    </location>
</feature>
<dbReference type="CDD" id="cd01744">
    <property type="entry name" value="GATase1_CPSase"/>
    <property type="match status" value="1"/>
</dbReference>
<feature type="active site" evidence="8">
    <location>
        <position position="353"/>
    </location>
</feature>
<evidence type="ECO:0000256" key="4">
    <source>
        <dbReference type="ARBA" id="ARBA00022741"/>
    </source>
</evidence>
<evidence type="ECO:0000259" key="9">
    <source>
        <dbReference type="SMART" id="SM01097"/>
    </source>
</evidence>
<comment type="caution">
    <text evidence="10">The sequence shown here is derived from an EMBL/GenBank/DDBJ whole genome shotgun (WGS) entry which is preliminary data.</text>
</comment>
<comment type="catalytic activity">
    <reaction evidence="8">
        <text>L-glutamine + H2O = L-glutamate + NH4(+)</text>
        <dbReference type="Rhea" id="RHEA:15889"/>
        <dbReference type="ChEBI" id="CHEBI:15377"/>
        <dbReference type="ChEBI" id="CHEBI:28938"/>
        <dbReference type="ChEBI" id="CHEBI:29985"/>
        <dbReference type="ChEBI" id="CHEBI:58359"/>
    </reaction>
</comment>
<feature type="binding site" evidence="8">
    <location>
        <position position="269"/>
    </location>
    <ligand>
        <name>L-glutamine</name>
        <dbReference type="ChEBI" id="CHEBI:58359"/>
    </ligand>
</feature>
<evidence type="ECO:0000313" key="10">
    <source>
        <dbReference type="EMBL" id="MFN2975897.1"/>
    </source>
</evidence>
<dbReference type="InterPro" id="IPR006274">
    <property type="entry name" value="CarbamoylP_synth_ssu"/>
</dbReference>
<dbReference type="EC" id="6.3.5.5" evidence="8"/>
<evidence type="ECO:0000256" key="6">
    <source>
        <dbReference type="ARBA" id="ARBA00022962"/>
    </source>
</evidence>
<keyword evidence="5 8" id="KW-0067">ATP-binding</keyword>
<feature type="binding site" evidence="8">
    <location>
        <position position="272"/>
    </location>
    <ligand>
        <name>L-glutamine</name>
        <dbReference type="ChEBI" id="CHEBI:58359"/>
    </ligand>
</feature>
<feature type="region of interest" description="CPSase" evidence="8">
    <location>
        <begin position="1"/>
        <end position="192"/>
    </location>
</feature>
<dbReference type="Gene3D" id="3.40.50.880">
    <property type="match status" value="1"/>
</dbReference>
<dbReference type="EMBL" id="JBJYXY010000001">
    <property type="protein sequence ID" value="MFN2975897.1"/>
    <property type="molecule type" value="Genomic_DNA"/>
</dbReference>
<evidence type="ECO:0000256" key="5">
    <source>
        <dbReference type="ARBA" id="ARBA00022840"/>
    </source>
</evidence>
<dbReference type="InterPro" id="IPR035686">
    <property type="entry name" value="CPSase_GATase1"/>
</dbReference>
<dbReference type="PRINTS" id="PR00096">
    <property type="entry name" value="GATASE"/>
</dbReference>
<feature type="binding site" evidence="8">
    <location>
        <position position="241"/>
    </location>
    <ligand>
        <name>L-glutamine</name>
        <dbReference type="ChEBI" id="CHEBI:58359"/>
    </ligand>
</feature>
<keyword evidence="8" id="KW-0055">Arginine biosynthesis</keyword>
<comment type="pathway">
    <text evidence="1 8">Amino-acid biosynthesis; L-arginine biosynthesis; carbamoyl phosphate from bicarbonate: step 1/1.</text>
</comment>
<dbReference type="InterPro" id="IPR050472">
    <property type="entry name" value="Anth_synth/Amidotransfase"/>
</dbReference>
<comment type="catalytic activity">
    <reaction evidence="7 8">
        <text>hydrogencarbonate + L-glutamine + 2 ATP + H2O = carbamoyl phosphate + L-glutamate + 2 ADP + phosphate + 2 H(+)</text>
        <dbReference type="Rhea" id="RHEA:18633"/>
        <dbReference type="ChEBI" id="CHEBI:15377"/>
        <dbReference type="ChEBI" id="CHEBI:15378"/>
        <dbReference type="ChEBI" id="CHEBI:17544"/>
        <dbReference type="ChEBI" id="CHEBI:29985"/>
        <dbReference type="ChEBI" id="CHEBI:30616"/>
        <dbReference type="ChEBI" id="CHEBI:43474"/>
        <dbReference type="ChEBI" id="CHEBI:58228"/>
        <dbReference type="ChEBI" id="CHEBI:58359"/>
        <dbReference type="ChEBI" id="CHEBI:456216"/>
        <dbReference type="EC" id="6.3.5.5"/>
    </reaction>
</comment>
<dbReference type="PROSITE" id="PS51273">
    <property type="entry name" value="GATASE_TYPE_1"/>
    <property type="match status" value="1"/>
</dbReference>
<comment type="function">
    <text evidence="8">Small subunit of the glutamine-dependent carbamoyl phosphate synthetase (CPSase). CPSase catalyzes the formation of carbamoyl phosphate from the ammonia moiety of glutamine, carbonate, and phosphate donated by ATP, constituting the first step of 2 biosynthetic pathways, one leading to arginine and/or urea and the other to pyrimidine nucleotides. The small subunit (glutamine amidotransferase) binds and cleaves glutamine to supply the large subunit with the substrate ammonia.</text>
</comment>
<keyword evidence="3 8" id="KW-0436">Ligase</keyword>
<dbReference type="InterPro" id="IPR002474">
    <property type="entry name" value="CarbamoylP_synth_ssu_N"/>
</dbReference>
<reference evidence="10 11" key="1">
    <citation type="submission" date="2024-12" db="EMBL/GenBank/DDBJ databases">
        <authorList>
            <person name="Lee Y."/>
        </authorList>
    </citation>
    <scope>NUCLEOTIDE SEQUENCE [LARGE SCALE GENOMIC DNA]</scope>
    <source>
        <strain evidence="10 11">03SUJ4</strain>
    </source>
</reference>
<gene>
    <name evidence="8 10" type="primary">carA</name>
    <name evidence="10" type="ORF">ACK2TP_08990</name>
</gene>
<evidence type="ECO:0000256" key="1">
    <source>
        <dbReference type="ARBA" id="ARBA00005077"/>
    </source>
</evidence>
<organism evidence="10 11">
    <name type="scientific">Terriglobus aquaticus</name>
    <dbReference type="NCBI Taxonomy" id="940139"/>
    <lineage>
        <taxon>Bacteria</taxon>
        <taxon>Pseudomonadati</taxon>
        <taxon>Acidobacteriota</taxon>
        <taxon>Terriglobia</taxon>
        <taxon>Terriglobales</taxon>
        <taxon>Acidobacteriaceae</taxon>
        <taxon>Terriglobus</taxon>
    </lineage>
</organism>
<dbReference type="PANTHER" id="PTHR43418">
    <property type="entry name" value="MULTIFUNCTIONAL TRYPTOPHAN BIOSYNTHESIS PROTEIN-RELATED"/>
    <property type="match status" value="1"/>
</dbReference>
<dbReference type="SMART" id="SM01097">
    <property type="entry name" value="CPSase_sm_chain"/>
    <property type="match status" value="1"/>
</dbReference>
<dbReference type="PANTHER" id="PTHR43418:SF7">
    <property type="entry name" value="CARBAMOYL-PHOSPHATE SYNTHASE SMALL CHAIN"/>
    <property type="match status" value="1"/>
</dbReference>
<comment type="caution">
    <text evidence="8">Lacks conserved residue(s) required for the propagation of feature annotation.</text>
</comment>
<dbReference type="PRINTS" id="PR00099">
    <property type="entry name" value="CPSGATASE"/>
</dbReference>
<feature type="active site" evidence="8">
    <location>
        <position position="355"/>
    </location>
</feature>
<dbReference type="HAMAP" id="MF_01209">
    <property type="entry name" value="CPSase_S_chain"/>
    <property type="match status" value="1"/>
</dbReference>
<dbReference type="Proteomes" id="UP001634747">
    <property type="component" value="Unassembled WGS sequence"/>
</dbReference>
<dbReference type="InterPro" id="IPR029062">
    <property type="entry name" value="Class_I_gatase-like"/>
</dbReference>
<sequence length="379" mass="41766">MQAILALEDGRIFRGRGFGAPAERSGEVVFNTALTGYQEIFTDPSYAGQIVVLTNPQIGNYGTTPSDDEGKQPYIEGLVTREFSPISSNWRSTQVTDEYLEKYNVPVVADVDTRAIVRHLRNNGVMRGVISTASQDAEALVAKARSIRKMDGTDLASVVSTKEQYEFSAADPRNETGDKLLPPALAGNERQMHVVAYDFGIKQNILRMLTRENCRVTVVPAQTPAADVLAMNPDGVFFSNGPGDPEPLEYAQQNVRDLAGKTPMFGICLGHQIFGLALGGKTYKLKFGHHGANHPIKNLDTGKVEITSQNHNYAVDPDTLDANSVAVTHVNLNDQTVAGLKHKEHPLFSVQYHPEASPGPHDSHYLFKDFRKMMEEWKK</sequence>
<evidence type="ECO:0000256" key="7">
    <source>
        <dbReference type="ARBA" id="ARBA00048816"/>
    </source>
</evidence>
<dbReference type="RefSeq" id="WP_263412597.1">
    <property type="nucleotide sequence ID" value="NZ_BAABBH010000001.1"/>
</dbReference>
<evidence type="ECO:0000256" key="8">
    <source>
        <dbReference type="HAMAP-Rule" id="MF_01209"/>
    </source>
</evidence>
<feature type="active site" description="Nucleophile" evidence="8">
    <location>
        <position position="268"/>
    </location>
</feature>
<keyword evidence="8" id="KW-0028">Amino-acid biosynthesis</keyword>
<feature type="binding site" evidence="8">
    <location>
        <position position="310"/>
    </location>
    <ligand>
        <name>L-glutamine</name>
        <dbReference type="ChEBI" id="CHEBI:58359"/>
    </ligand>
</feature>
<dbReference type="Gene3D" id="3.50.30.20">
    <property type="entry name" value="Carbamoyl-phosphate synthase small subunit, N-terminal domain"/>
    <property type="match status" value="1"/>
</dbReference>
<dbReference type="NCBIfam" id="NF009475">
    <property type="entry name" value="PRK12838.1"/>
    <property type="match status" value="1"/>
</dbReference>
<keyword evidence="6 8" id="KW-0315">Glutamine amidotransferase</keyword>
<dbReference type="Pfam" id="PF00117">
    <property type="entry name" value="GATase"/>
    <property type="match status" value="1"/>
</dbReference>
<evidence type="ECO:0000313" key="11">
    <source>
        <dbReference type="Proteomes" id="UP001634747"/>
    </source>
</evidence>
<keyword evidence="4 8" id="KW-0547">Nucleotide-binding</keyword>
<protein>
    <recommendedName>
        <fullName evidence="8">Carbamoyl phosphate synthase small chain</fullName>
        <ecNumber evidence="8">6.3.5.5</ecNumber>
    </recommendedName>
    <alternativeName>
        <fullName evidence="8">Carbamoyl phosphate synthetase glutamine chain</fullName>
    </alternativeName>
</protein>
<feature type="binding site" evidence="8">
    <location>
        <position position="45"/>
    </location>
    <ligand>
        <name>L-glutamine</name>
        <dbReference type="ChEBI" id="CHEBI:58359"/>
    </ligand>
</feature>
<evidence type="ECO:0000256" key="2">
    <source>
        <dbReference type="ARBA" id="ARBA00007800"/>
    </source>
</evidence>
<keyword evidence="8" id="KW-0665">Pyrimidine biosynthesis</keyword>
<feature type="binding site" evidence="8">
    <location>
        <position position="313"/>
    </location>
    <ligand>
        <name>L-glutamine</name>
        <dbReference type="ChEBI" id="CHEBI:58359"/>
    </ligand>
</feature>
<dbReference type="SUPFAM" id="SSF52317">
    <property type="entry name" value="Class I glutamine amidotransferase-like"/>
    <property type="match status" value="1"/>
</dbReference>
<accession>A0ABW9KJC8</accession>
<dbReference type="PRINTS" id="PR00097">
    <property type="entry name" value="ANTSNTHASEII"/>
</dbReference>
<dbReference type="NCBIfam" id="TIGR01368">
    <property type="entry name" value="CPSaseIIsmall"/>
    <property type="match status" value="1"/>
</dbReference>
<dbReference type="SUPFAM" id="SSF52021">
    <property type="entry name" value="Carbamoyl phosphate synthetase, small subunit N-terminal domain"/>
    <property type="match status" value="1"/>
</dbReference>
<dbReference type="GO" id="GO:0004088">
    <property type="term" value="F:carbamoyl-phosphate synthase (glutamine-hydrolyzing) activity"/>
    <property type="evidence" value="ECO:0007669"/>
    <property type="project" value="UniProtKB-EC"/>
</dbReference>